<sequence length="128" mass="14417">MTNIIFAGILSGLFSYILNKIMLKGLGERALIALIPFIEEMSKTTFAVMFKSSIIGVHFIFGIIEGVYDLIFSSKKIGKWAALASLISHSFFGGVTYVVFERTNTLILSLLVAWIFHSAWNWFIMEKL</sequence>
<dbReference type="AlphaFoldDB" id="A0A4R2T0U4"/>
<comment type="caution">
    <text evidence="2">The sequence shown here is derived from an EMBL/GenBank/DDBJ whole genome shotgun (WGS) entry which is preliminary data.</text>
</comment>
<evidence type="ECO:0000256" key="1">
    <source>
        <dbReference type="SAM" id="Phobius"/>
    </source>
</evidence>
<accession>A0A4R2T0U4</accession>
<keyword evidence="3" id="KW-1185">Reference proteome</keyword>
<dbReference type="OrthoDB" id="1683367at2"/>
<evidence type="ECO:0008006" key="4">
    <source>
        <dbReference type="Google" id="ProtNLM"/>
    </source>
</evidence>
<proteinExistence type="predicted"/>
<protein>
    <recommendedName>
        <fullName evidence="4">CAAX prenyl protease-like protein</fullName>
    </recommendedName>
</protein>
<feature type="transmembrane region" description="Helical" evidence="1">
    <location>
        <begin position="106"/>
        <end position="124"/>
    </location>
</feature>
<feature type="transmembrane region" description="Helical" evidence="1">
    <location>
        <begin position="80"/>
        <end position="100"/>
    </location>
</feature>
<organism evidence="2 3">
    <name type="scientific">Serpentinicella alkaliphila</name>
    <dbReference type="NCBI Taxonomy" id="1734049"/>
    <lineage>
        <taxon>Bacteria</taxon>
        <taxon>Bacillati</taxon>
        <taxon>Bacillota</taxon>
        <taxon>Clostridia</taxon>
        <taxon>Peptostreptococcales</taxon>
        <taxon>Natronincolaceae</taxon>
        <taxon>Serpentinicella</taxon>
    </lineage>
</organism>
<keyword evidence="1" id="KW-0472">Membrane</keyword>
<dbReference type="EMBL" id="SLYC01000068">
    <property type="protein sequence ID" value="TCP94921.1"/>
    <property type="molecule type" value="Genomic_DNA"/>
</dbReference>
<reference evidence="2 3" key="1">
    <citation type="submission" date="2019-03" db="EMBL/GenBank/DDBJ databases">
        <title>Genomic Encyclopedia of Type Strains, Phase IV (KMG-IV): sequencing the most valuable type-strain genomes for metagenomic binning, comparative biology and taxonomic classification.</title>
        <authorList>
            <person name="Goeker M."/>
        </authorList>
    </citation>
    <scope>NUCLEOTIDE SEQUENCE [LARGE SCALE GENOMIC DNA]</scope>
    <source>
        <strain evidence="2 3">DSM 100013</strain>
    </source>
</reference>
<keyword evidence="1" id="KW-0812">Transmembrane</keyword>
<keyword evidence="1" id="KW-1133">Transmembrane helix</keyword>
<dbReference type="RefSeq" id="WP_132849773.1">
    <property type="nucleotide sequence ID" value="NZ_CP058648.1"/>
</dbReference>
<dbReference type="Proteomes" id="UP000295504">
    <property type="component" value="Unassembled WGS sequence"/>
</dbReference>
<evidence type="ECO:0000313" key="2">
    <source>
        <dbReference type="EMBL" id="TCP94921.1"/>
    </source>
</evidence>
<evidence type="ECO:0000313" key="3">
    <source>
        <dbReference type="Proteomes" id="UP000295504"/>
    </source>
</evidence>
<gene>
    <name evidence="2" type="ORF">EDD79_10682</name>
</gene>
<feature type="transmembrane region" description="Helical" evidence="1">
    <location>
        <begin position="46"/>
        <end position="68"/>
    </location>
</feature>
<name>A0A4R2T0U4_9FIRM</name>